<evidence type="ECO:0000256" key="4">
    <source>
        <dbReference type="ARBA" id="ARBA00012140"/>
    </source>
</evidence>
<feature type="region of interest" description="Disordered" evidence="15">
    <location>
        <begin position="1"/>
        <end position="141"/>
    </location>
</feature>
<dbReference type="GO" id="GO:0005737">
    <property type="term" value="C:cytoplasm"/>
    <property type="evidence" value="ECO:0007669"/>
    <property type="project" value="UniProtKB-SubCell"/>
</dbReference>
<dbReference type="NCBIfam" id="TIGR00563">
    <property type="entry name" value="rsmB"/>
    <property type="match status" value="1"/>
</dbReference>
<feature type="binding site" evidence="14">
    <location>
        <position position="478"/>
    </location>
    <ligand>
        <name>S-adenosyl-L-methionine</name>
        <dbReference type="ChEBI" id="CHEBI:59789"/>
    </ligand>
</feature>
<evidence type="ECO:0000256" key="2">
    <source>
        <dbReference type="ARBA" id="ARBA00004496"/>
    </source>
</evidence>
<dbReference type="AlphaFoldDB" id="A0A538U980"/>
<dbReference type="InterPro" id="IPR001678">
    <property type="entry name" value="MeTrfase_RsmB-F_NOP2_dom"/>
</dbReference>
<feature type="binding site" evidence="14">
    <location>
        <begin position="411"/>
        <end position="417"/>
    </location>
    <ligand>
        <name>S-adenosyl-L-methionine</name>
        <dbReference type="ChEBI" id="CHEBI:59789"/>
    </ligand>
</feature>
<comment type="function">
    <text evidence="1">Specifically methylates the cytosine at position 967 (m5C967) of 16S rRNA.</text>
</comment>
<dbReference type="PANTHER" id="PTHR22807:SF61">
    <property type="entry name" value="NOL1_NOP2_SUN FAMILY PROTEIN _ ANTITERMINATION NUSB DOMAIN-CONTAINING PROTEIN"/>
    <property type="match status" value="1"/>
</dbReference>
<evidence type="ECO:0000256" key="10">
    <source>
        <dbReference type="ARBA" id="ARBA00022884"/>
    </source>
</evidence>
<dbReference type="SUPFAM" id="SSF53335">
    <property type="entry name" value="S-adenosyl-L-methionine-dependent methyltransferases"/>
    <property type="match status" value="1"/>
</dbReference>
<dbReference type="GO" id="GO:0008649">
    <property type="term" value="F:rRNA methyltransferase activity"/>
    <property type="evidence" value="ECO:0007669"/>
    <property type="project" value="InterPro"/>
</dbReference>
<evidence type="ECO:0000256" key="3">
    <source>
        <dbReference type="ARBA" id="ARBA00007494"/>
    </source>
</evidence>
<sequence length="592" mass="64999">MRSGGGGGGRDRRGRRRPPAGPSGSGSGPRERASGERRGPGDSRGPRDARAARDSRGPRDNRGPRDSRGPRDNRGPRAARPPRVQPEGQAYAENRSRPIYPEARRGRPNAADGRRNGRPDGRGGPRWRTNPSPPARPAVPAGLPEMEEQEALPANPREAALKILHAADTRSAFSDRLLDGAHRLPNQDPRDEALVHELVKGTLRWRGRLDWVLDRLVHIGLSQVQPWIKNILRMGAYQILFLDRVPVHAAVDESVKLANQYGHPGTAGLVNSVLRRLAEEKDTITLPEGDDVASLAAWGSHPVWLTERWLARFGVAATRALLMADNRPVPVGLRVNTLRGTREQLIERLATEGVATTPARFSPDLLWIEGHHAPGRLNAFKQGLCTAQDESEALVSRLVAAQTHERVLDLCAAPGGKCTHLAEMMGDEGEVWAMERNEARVLALQNTVTRLGTHSVHVVQGDGRTYTFPMPFDRVLVDAPCTGLGVLARRADARWRKGPEMLEEMPPIQLDLLVAGGRRARPGGVLVYSVCSFEPEETTEVVEDFLDQNPQFVLESATGLLPDEVLDEHGFMRLTPHVHGCDGAFAARFRRT</sequence>
<dbReference type="PROSITE" id="PS51686">
    <property type="entry name" value="SAM_MT_RSMB_NOP"/>
    <property type="match status" value="1"/>
</dbReference>
<keyword evidence="8 14" id="KW-0808">Transferase</keyword>
<dbReference type="InterPro" id="IPR018314">
    <property type="entry name" value="RsmB/NOL1/NOP2-like_CS"/>
</dbReference>
<evidence type="ECO:0000256" key="14">
    <source>
        <dbReference type="PROSITE-ProRule" id="PRU01023"/>
    </source>
</evidence>
<feature type="compositionally biased region" description="Basic and acidic residues" evidence="15">
    <location>
        <begin position="112"/>
        <end position="123"/>
    </location>
</feature>
<dbReference type="Pfam" id="PF01189">
    <property type="entry name" value="Methyltr_RsmB-F"/>
    <property type="match status" value="1"/>
</dbReference>
<dbReference type="Pfam" id="PF22458">
    <property type="entry name" value="RsmF-B_ferredox"/>
    <property type="match status" value="1"/>
</dbReference>
<dbReference type="GO" id="GO:0006355">
    <property type="term" value="P:regulation of DNA-templated transcription"/>
    <property type="evidence" value="ECO:0007669"/>
    <property type="project" value="InterPro"/>
</dbReference>
<protein>
    <recommendedName>
        <fullName evidence="4">16S rRNA (cytosine(967)-C(5))-methyltransferase</fullName>
        <ecNumber evidence="4">2.1.1.176</ecNumber>
    </recommendedName>
    <alternativeName>
        <fullName evidence="11">16S rRNA m5C967 methyltransferase</fullName>
    </alternativeName>
    <alternativeName>
        <fullName evidence="12">rRNA (cytosine-C(5)-)-methyltransferase RsmB</fullName>
    </alternativeName>
</protein>
<evidence type="ECO:0000313" key="17">
    <source>
        <dbReference type="EMBL" id="TMQ72451.1"/>
    </source>
</evidence>
<keyword evidence="9 14" id="KW-0949">S-adenosyl-L-methionine</keyword>
<dbReference type="Pfam" id="PF01029">
    <property type="entry name" value="NusB"/>
    <property type="match status" value="1"/>
</dbReference>
<dbReference type="InterPro" id="IPR029063">
    <property type="entry name" value="SAM-dependent_MTases_sf"/>
</dbReference>
<evidence type="ECO:0000256" key="6">
    <source>
        <dbReference type="ARBA" id="ARBA00022552"/>
    </source>
</evidence>
<evidence type="ECO:0000256" key="7">
    <source>
        <dbReference type="ARBA" id="ARBA00022603"/>
    </source>
</evidence>
<proteinExistence type="inferred from homology"/>
<feature type="compositionally biased region" description="Basic and acidic residues" evidence="15">
    <location>
        <begin position="29"/>
        <end position="75"/>
    </location>
</feature>
<feature type="domain" description="SAM-dependent MTase RsmB/NOP-type" evidence="16">
    <location>
        <begin position="321"/>
        <end position="592"/>
    </location>
</feature>
<evidence type="ECO:0000256" key="13">
    <source>
        <dbReference type="ARBA" id="ARBA00047283"/>
    </source>
</evidence>
<gene>
    <name evidence="17" type="primary">rsmB</name>
    <name evidence="17" type="ORF">E6K81_07320</name>
</gene>
<evidence type="ECO:0000256" key="12">
    <source>
        <dbReference type="ARBA" id="ARBA00031088"/>
    </source>
</evidence>
<dbReference type="EC" id="2.1.1.176" evidence="4"/>
<dbReference type="GO" id="GO:0003723">
    <property type="term" value="F:RNA binding"/>
    <property type="evidence" value="ECO:0007669"/>
    <property type="project" value="UniProtKB-UniRule"/>
</dbReference>
<evidence type="ECO:0000313" key="18">
    <source>
        <dbReference type="Proteomes" id="UP000319771"/>
    </source>
</evidence>
<keyword evidence="5" id="KW-0963">Cytoplasm</keyword>
<dbReference type="SUPFAM" id="SSF48013">
    <property type="entry name" value="NusB-like"/>
    <property type="match status" value="1"/>
</dbReference>
<feature type="binding site" evidence="14">
    <location>
        <position position="462"/>
    </location>
    <ligand>
        <name>S-adenosyl-L-methionine</name>
        <dbReference type="ChEBI" id="CHEBI:59789"/>
    </ligand>
</feature>
<keyword evidence="7 14" id="KW-0489">Methyltransferase</keyword>
<feature type="active site" description="Nucleophile" evidence="14">
    <location>
        <position position="531"/>
    </location>
</feature>
<accession>A0A538U980</accession>
<comment type="subcellular location">
    <subcellularLocation>
        <location evidence="2">Cytoplasm</location>
    </subcellularLocation>
</comment>
<comment type="catalytic activity">
    <reaction evidence="13">
        <text>cytidine(967) in 16S rRNA + S-adenosyl-L-methionine = 5-methylcytidine(967) in 16S rRNA + S-adenosyl-L-homocysteine + H(+)</text>
        <dbReference type="Rhea" id="RHEA:42748"/>
        <dbReference type="Rhea" id="RHEA-COMP:10219"/>
        <dbReference type="Rhea" id="RHEA-COMP:10220"/>
        <dbReference type="ChEBI" id="CHEBI:15378"/>
        <dbReference type="ChEBI" id="CHEBI:57856"/>
        <dbReference type="ChEBI" id="CHEBI:59789"/>
        <dbReference type="ChEBI" id="CHEBI:74483"/>
        <dbReference type="ChEBI" id="CHEBI:82748"/>
        <dbReference type="EC" id="2.1.1.176"/>
    </reaction>
</comment>
<dbReference type="EMBL" id="VBPB01000107">
    <property type="protein sequence ID" value="TMQ72451.1"/>
    <property type="molecule type" value="Genomic_DNA"/>
</dbReference>
<comment type="caution">
    <text evidence="17">The sequence shown here is derived from an EMBL/GenBank/DDBJ whole genome shotgun (WGS) entry which is preliminary data.</text>
</comment>
<reference evidence="17 18" key="1">
    <citation type="journal article" date="2019" name="Nat. Microbiol.">
        <title>Mediterranean grassland soil C-N compound turnover is dependent on rainfall and depth, and is mediated by genomically divergent microorganisms.</title>
        <authorList>
            <person name="Diamond S."/>
            <person name="Andeer P.F."/>
            <person name="Li Z."/>
            <person name="Crits-Christoph A."/>
            <person name="Burstein D."/>
            <person name="Anantharaman K."/>
            <person name="Lane K.R."/>
            <person name="Thomas B.C."/>
            <person name="Pan C."/>
            <person name="Northen T.R."/>
            <person name="Banfield J.F."/>
        </authorList>
    </citation>
    <scope>NUCLEOTIDE SEQUENCE [LARGE SCALE GENOMIC DNA]</scope>
    <source>
        <strain evidence="17">WS_11</strain>
    </source>
</reference>
<evidence type="ECO:0000256" key="11">
    <source>
        <dbReference type="ARBA" id="ARBA00030399"/>
    </source>
</evidence>
<dbReference type="CDD" id="cd02440">
    <property type="entry name" value="AdoMet_MTases"/>
    <property type="match status" value="1"/>
</dbReference>
<dbReference type="Gene3D" id="3.40.50.150">
    <property type="entry name" value="Vaccinia Virus protein VP39"/>
    <property type="match status" value="1"/>
</dbReference>
<evidence type="ECO:0000256" key="8">
    <source>
        <dbReference type="ARBA" id="ARBA00022679"/>
    </source>
</evidence>
<evidence type="ECO:0000256" key="15">
    <source>
        <dbReference type="SAM" id="MobiDB-lite"/>
    </source>
</evidence>
<comment type="similarity">
    <text evidence="3 14">Belongs to the class I-like SAM-binding methyltransferase superfamily. RsmB/NOP family.</text>
</comment>
<name>A0A538U980_UNCEI</name>
<dbReference type="InterPro" id="IPR035926">
    <property type="entry name" value="NusB-like_sf"/>
</dbReference>
<evidence type="ECO:0000256" key="1">
    <source>
        <dbReference type="ARBA" id="ARBA00002724"/>
    </source>
</evidence>
<feature type="binding site" evidence="14">
    <location>
        <position position="435"/>
    </location>
    <ligand>
        <name>S-adenosyl-L-methionine</name>
        <dbReference type="ChEBI" id="CHEBI:59789"/>
    </ligand>
</feature>
<dbReference type="Proteomes" id="UP000319771">
    <property type="component" value="Unassembled WGS sequence"/>
</dbReference>
<dbReference type="InterPro" id="IPR004573">
    <property type="entry name" value="rRNA_ssu_MeTfrase_B"/>
</dbReference>
<dbReference type="InterPro" id="IPR023267">
    <property type="entry name" value="RCMT"/>
</dbReference>
<evidence type="ECO:0000256" key="5">
    <source>
        <dbReference type="ARBA" id="ARBA00022490"/>
    </source>
</evidence>
<organism evidence="17 18">
    <name type="scientific">Eiseniibacteriota bacterium</name>
    <dbReference type="NCBI Taxonomy" id="2212470"/>
    <lineage>
        <taxon>Bacteria</taxon>
        <taxon>Candidatus Eiseniibacteriota</taxon>
    </lineage>
</organism>
<dbReference type="PROSITE" id="PS01153">
    <property type="entry name" value="NOL1_NOP2_SUN"/>
    <property type="match status" value="1"/>
</dbReference>
<dbReference type="Gene3D" id="3.30.70.1170">
    <property type="entry name" value="Sun protein, domain 3"/>
    <property type="match status" value="1"/>
</dbReference>
<dbReference type="PANTHER" id="PTHR22807">
    <property type="entry name" value="NOP2 YEAST -RELATED NOL1/NOP2/FMU SUN DOMAIN-CONTAINING"/>
    <property type="match status" value="1"/>
</dbReference>
<dbReference type="InterPro" id="IPR054728">
    <property type="entry name" value="RsmB-like_ferredoxin"/>
</dbReference>
<dbReference type="Gene3D" id="1.10.940.10">
    <property type="entry name" value="NusB-like"/>
    <property type="match status" value="1"/>
</dbReference>
<dbReference type="PRINTS" id="PR02008">
    <property type="entry name" value="RCMTFAMILY"/>
</dbReference>
<keyword evidence="6" id="KW-0698">rRNA processing</keyword>
<keyword evidence="10 14" id="KW-0694">RNA-binding</keyword>
<evidence type="ECO:0000259" key="16">
    <source>
        <dbReference type="PROSITE" id="PS51686"/>
    </source>
</evidence>
<evidence type="ECO:0000256" key="9">
    <source>
        <dbReference type="ARBA" id="ARBA00022691"/>
    </source>
</evidence>
<dbReference type="InterPro" id="IPR049560">
    <property type="entry name" value="MeTrfase_RsmB-F_NOP2_cat"/>
</dbReference>
<dbReference type="NCBIfam" id="NF011494">
    <property type="entry name" value="PRK14902.1"/>
    <property type="match status" value="1"/>
</dbReference>
<dbReference type="InterPro" id="IPR006027">
    <property type="entry name" value="NusB_RsmB_TIM44"/>
</dbReference>